<keyword evidence="6" id="KW-1185">Reference proteome</keyword>
<evidence type="ECO:0000256" key="3">
    <source>
        <dbReference type="PIRSR" id="PIRSR003059-2"/>
    </source>
</evidence>
<feature type="domain" description="Glycosyl hydrolase family 13 catalytic" evidence="4">
    <location>
        <begin position="91"/>
        <end position="509"/>
    </location>
</feature>
<dbReference type="InterPro" id="IPR006047">
    <property type="entry name" value="GH13_cat_dom"/>
</dbReference>
<dbReference type="EMBL" id="AP028679">
    <property type="protein sequence ID" value="BEQ13285.1"/>
    <property type="molecule type" value="Genomic_DNA"/>
</dbReference>
<organism evidence="5 6">
    <name type="scientific">Desulfoferula mesophila</name>
    <dbReference type="NCBI Taxonomy" id="3058419"/>
    <lineage>
        <taxon>Bacteria</taxon>
        <taxon>Pseudomonadati</taxon>
        <taxon>Thermodesulfobacteriota</taxon>
        <taxon>Desulfarculia</taxon>
        <taxon>Desulfarculales</taxon>
        <taxon>Desulfarculaceae</taxon>
        <taxon>Desulfoferula</taxon>
    </lineage>
</organism>
<dbReference type="AlphaFoldDB" id="A0AAU9EMR7"/>
<evidence type="ECO:0000256" key="1">
    <source>
        <dbReference type="ARBA" id="ARBA00022676"/>
    </source>
</evidence>
<name>A0AAU9EMR7_9BACT</name>
<feature type="binding site" evidence="3">
    <location>
        <position position="135"/>
    </location>
    <ligand>
        <name>substrate</name>
    </ligand>
</feature>
<evidence type="ECO:0000313" key="6">
    <source>
        <dbReference type="Proteomes" id="UP001366166"/>
    </source>
</evidence>
<keyword evidence="2" id="KW-0808">Transferase</keyword>
<dbReference type="Pfam" id="PF00128">
    <property type="entry name" value="Alpha-amylase"/>
    <property type="match status" value="1"/>
</dbReference>
<feature type="binding site" evidence="3">
    <location>
        <position position="173"/>
    </location>
    <ligand>
        <name>substrate</name>
    </ligand>
</feature>
<dbReference type="Gene3D" id="3.90.400.10">
    <property type="entry name" value="Oligo-1,6-glucosidase, Domain 2"/>
    <property type="match status" value="1"/>
</dbReference>
<feature type="binding site" evidence="3">
    <location>
        <position position="488"/>
    </location>
    <ligand>
        <name>substrate</name>
    </ligand>
</feature>
<sequence length="625" mass="69598">MPDSAAQRGVPRKILYDRRPNYSRPALELDHATREDLLAHLTFLYGKEQAQEAMPEMERILKVHHAHKSEELRELLAGRDPRRLFSEKDMILITYGDMIKDGEGTPLAVLARACDDHMLAPDILHILPFFPYSSDRGFSVVDFSKVDPRLGTWDDIHRLAGRFRLMFDGVLNHISAHSQAFHRFLDGDPELKEFFIAYDSPDELTPDQRSKIFRPRVSDILTPFMTLEGVRYLWTTFSPDQIDLNYRNPKVLLSVVQALLFYIRQGADLLRLDAVTYIWAEPGTECIHLDQTHEIVKLLRTVVEAVAPGVALVTETNVPHADNVRYFGSGYDEAHMVYNFALPPLVLHAIYRQCAKYLAAWAADLEPPSEATAFFNILDTHDGIGLMGAKQILPPEEIELIVGTAQAHGALISQKTVEGGGEEPYEINSTWWSAVNPVGGEDHALQLERYLASRAVALSLKGVPGMYLHGALGSSSDLETYQRTGVKRDVNRATVDLAVLEAESRDPSSRLGRLAPRMSLLNLTRVAQKAFHPQGSQKVLAAPEAVLALLRVSSDGEQRLLSLINLSASPVPCRLELPAPARGKGIWADLLGPGRVTEQGGALEVELKPYQVMWLRPRGEEGAPV</sequence>
<dbReference type="InterPro" id="IPR017853">
    <property type="entry name" value="GH"/>
</dbReference>
<dbReference type="SMART" id="SM00642">
    <property type="entry name" value="Aamy"/>
    <property type="match status" value="1"/>
</dbReference>
<accession>A0AAU9EMR7</accession>
<dbReference type="SUPFAM" id="SSF51445">
    <property type="entry name" value="(Trans)glycosidases"/>
    <property type="match status" value="1"/>
</dbReference>
<evidence type="ECO:0000259" key="4">
    <source>
        <dbReference type="SMART" id="SM00642"/>
    </source>
</evidence>
<dbReference type="InterPro" id="IPR016377">
    <property type="entry name" value="Sucrose_GGa_phosphorylase-rel"/>
</dbReference>
<feature type="binding site" evidence="3">
    <location>
        <begin position="381"/>
        <end position="382"/>
    </location>
    <ligand>
        <name>substrate</name>
    </ligand>
</feature>
<evidence type="ECO:0000256" key="2">
    <source>
        <dbReference type="ARBA" id="ARBA00022679"/>
    </source>
</evidence>
<feature type="binding site" evidence="3">
    <location>
        <begin position="271"/>
        <end position="273"/>
    </location>
    <ligand>
        <name>substrate</name>
    </ligand>
</feature>
<keyword evidence="1" id="KW-0328">Glycosyltransferase</keyword>
<dbReference type="Proteomes" id="UP001366166">
    <property type="component" value="Chromosome"/>
</dbReference>
<dbReference type="Gene3D" id="3.20.20.80">
    <property type="entry name" value="Glycosidases"/>
    <property type="match status" value="1"/>
</dbReference>
<evidence type="ECO:0000313" key="5">
    <source>
        <dbReference type="EMBL" id="BEQ13285.1"/>
    </source>
</evidence>
<dbReference type="InterPro" id="IPR013780">
    <property type="entry name" value="Glyco_hydro_b"/>
</dbReference>
<dbReference type="Gene3D" id="2.60.40.1180">
    <property type="entry name" value="Golgi alpha-mannosidase II"/>
    <property type="match status" value="1"/>
</dbReference>
<gene>
    <name evidence="5" type="ORF">FAK_03510</name>
</gene>
<dbReference type="PIRSF" id="PIRSF003059">
    <property type="entry name" value="Sucrose_phosphorylase"/>
    <property type="match status" value="1"/>
</dbReference>
<dbReference type="PANTHER" id="PTHR38784">
    <property type="entry name" value="SUCROSE PHOSPHORYLASE"/>
    <property type="match status" value="1"/>
</dbReference>
<protein>
    <submittedName>
        <fullName evidence="5">Sucrose phosphorylase</fullName>
    </submittedName>
</protein>
<dbReference type="PANTHER" id="PTHR38784:SF1">
    <property type="entry name" value="SUCROSE PHOSPHORYLASE"/>
    <property type="match status" value="1"/>
</dbReference>
<dbReference type="RefSeq" id="WP_338604834.1">
    <property type="nucleotide sequence ID" value="NZ_AP028679.1"/>
</dbReference>
<dbReference type="GO" id="GO:0016757">
    <property type="term" value="F:glycosyltransferase activity"/>
    <property type="evidence" value="ECO:0007669"/>
    <property type="project" value="UniProtKB-KW"/>
</dbReference>
<proteinExistence type="predicted"/>
<dbReference type="GO" id="GO:0005975">
    <property type="term" value="P:carbohydrate metabolic process"/>
    <property type="evidence" value="ECO:0007669"/>
    <property type="project" value="InterPro"/>
</dbReference>
<reference evidence="6" key="1">
    <citation type="journal article" date="2023" name="Arch. Microbiol.">
        <title>Desulfoferula mesophilus gen. nov. sp. nov., a mesophilic sulfate-reducing bacterium isolated from a brackish lake sediment.</title>
        <authorList>
            <person name="Watanabe T."/>
            <person name="Yabe T."/>
            <person name="Tsuji J.M."/>
            <person name="Fukui M."/>
        </authorList>
    </citation>
    <scope>NUCLEOTIDE SEQUENCE [LARGE SCALE GENOMIC DNA]</scope>
    <source>
        <strain evidence="6">12FAK</strain>
    </source>
</reference>
<dbReference type="KEGG" id="dmp:FAK_03510"/>
<dbReference type="InterPro" id="IPR045857">
    <property type="entry name" value="O16G_dom_2"/>
</dbReference>